<comment type="similarity">
    <text evidence="1">Belongs to the zinc-containing alcohol dehydrogenase family.</text>
</comment>
<dbReference type="SUPFAM" id="SSF50129">
    <property type="entry name" value="GroES-like"/>
    <property type="match status" value="1"/>
</dbReference>
<sequence>MTGNRAAFIYEPKTPFRVEDTPVPTAGPNEVVIKNYAVAINPVDAKVQQWGIFLKHYPNVLGADVAGEVHEVGPGVRHVKKGDRVMGFVSLPILSNLPSHAFSLVTQNPRDGGFQNYTVCTSLVVSRIPSYLSYAQAAVLPLSISTASECLFKRETLRLPLPHFSALPLDKSVLVWGGSTSVGASAVQLAVAAGVIVISVAGKHNLSSIEDLGAAEVFDYRSPSVAKDVISALEGTQFLGVCDCIGTEEAVRAWTPVYEALGGRLGSVLPLPENLPRGIEGESVFAPKVAGEDRYIGEAVWREYIPEALDDRIFKAKPDPVVVKGGLEKVQEAVDLWGRGVSFEKIVVEL</sequence>
<keyword evidence="6" id="KW-1185">Reference proteome</keyword>
<evidence type="ECO:0000313" key="6">
    <source>
        <dbReference type="Proteomes" id="UP000799440"/>
    </source>
</evidence>
<evidence type="ECO:0000256" key="2">
    <source>
        <dbReference type="ARBA" id="ARBA00011245"/>
    </source>
</evidence>
<keyword evidence="3" id="KW-0560">Oxidoreductase</keyword>
<evidence type="ECO:0000313" key="5">
    <source>
        <dbReference type="EMBL" id="KAF2751102.1"/>
    </source>
</evidence>
<dbReference type="Gene3D" id="3.90.180.10">
    <property type="entry name" value="Medium-chain alcohol dehydrogenases, catalytic domain"/>
    <property type="match status" value="1"/>
</dbReference>
<dbReference type="InterPro" id="IPR011032">
    <property type="entry name" value="GroES-like_sf"/>
</dbReference>
<dbReference type="EMBL" id="MU006562">
    <property type="protein sequence ID" value="KAF2751102.1"/>
    <property type="molecule type" value="Genomic_DNA"/>
</dbReference>
<dbReference type="AlphaFoldDB" id="A0A6A6VKF1"/>
<dbReference type="Pfam" id="PF00107">
    <property type="entry name" value="ADH_zinc_N"/>
    <property type="match status" value="1"/>
</dbReference>
<dbReference type="PANTHER" id="PTHR45348">
    <property type="entry name" value="HYPOTHETICAL OXIDOREDUCTASE (EUROFUNG)"/>
    <property type="match status" value="1"/>
</dbReference>
<evidence type="ECO:0000256" key="1">
    <source>
        <dbReference type="ARBA" id="ARBA00008072"/>
    </source>
</evidence>
<dbReference type="InterPro" id="IPR020843">
    <property type="entry name" value="ER"/>
</dbReference>
<feature type="domain" description="Enoyl reductase (ER)" evidence="4">
    <location>
        <begin position="13"/>
        <end position="348"/>
    </location>
</feature>
<dbReference type="OrthoDB" id="48317at2759"/>
<dbReference type="SUPFAM" id="SSF51735">
    <property type="entry name" value="NAD(P)-binding Rossmann-fold domains"/>
    <property type="match status" value="1"/>
</dbReference>
<dbReference type="Gene3D" id="3.40.50.720">
    <property type="entry name" value="NAD(P)-binding Rossmann-like Domain"/>
    <property type="match status" value="1"/>
</dbReference>
<protein>
    <submittedName>
        <fullName evidence="5">GroES-like protein</fullName>
    </submittedName>
</protein>
<dbReference type="CDD" id="cd08249">
    <property type="entry name" value="enoyl_reductase_like"/>
    <property type="match status" value="1"/>
</dbReference>
<dbReference type="InterPro" id="IPR036291">
    <property type="entry name" value="NAD(P)-bd_dom_sf"/>
</dbReference>
<dbReference type="InterPro" id="IPR013154">
    <property type="entry name" value="ADH-like_N"/>
</dbReference>
<dbReference type="InterPro" id="IPR013149">
    <property type="entry name" value="ADH-like_C"/>
</dbReference>
<dbReference type="Pfam" id="PF08240">
    <property type="entry name" value="ADH_N"/>
    <property type="match status" value="1"/>
</dbReference>
<evidence type="ECO:0000259" key="4">
    <source>
        <dbReference type="SMART" id="SM00829"/>
    </source>
</evidence>
<organism evidence="5 6">
    <name type="scientific">Sporormia fimetaria CBS 119925</name>
    <dbReference type="NCBI Taxonomy" id="1340428"/>
    <lineage>
        <taxon>Eukaryota</taxon>
        <taxon>Fungi</taxon>
        <taxon>Dikarya</taxon>
        <taxon>Ascomycota</taxon>
        <taxon>Pezizomycotina</taxon>
        <taxon>Dothideomycetes</taxon>
        <taxon>Pleosporomycetidae</taxon>
        <taxon>Pleosporales</taxon>
        <taxon>Sporormiaceae</taxon>
        <taxon>Sporormia</taxon>
    </lineage>
</organism>
<comment type="subunit">
    <text evidence="2">Monomer.</text>
</comment>
<dbReference type="Proteomes" id="UP000799440">
    <property type="component" value="Unassembled WGS sequence"/>
</dbReference>
<dbReference type="InterPro" id="IPR047122">
    <property type="entry name" value="Trans-enoyl_RdTase-like"/>
</dbReference>
<name>A0A6A6VKF1_9PLEO</name>
<accession>A0A6A6VKF1</accession>
<gene>
    <name evidence="5" type="ORF">M011DRAFT_503086</name>
</gene>
<proteinExistence type="inferred from homology"/>
<evidence type="ECO:0000256" key="3">
    <source>
        <dbReference type="ARBA" id="ARBA00023002"/>
    </source>
</evidence>
<reference evidence="5" key="1">
    <citation type="journal article" date="2020" name="Stud. Mycol.">
        <title>101 Dothideomycetes genomes: a test case for predicting lifestyles and emergence of pathogens.</title>
        <authorList>
            <person name="Haridas S."/>
            <person name="Albert R."/>
            <person name="Binder M."/>
            <person name="Bloem J."/>
            <person name="Labutti K."/>
            <person name="Salamov A."/>
            <person name="Andreopoulos B."/>
            <person name="Baker S."/>
            <person name="Barry K."/>
            <person name="Bills G."/>
            <person name="Bluhm B."/>
            <person name="Cannon C."/>
            <person name="Castanera R."/>
            <person name="Culley D."/>
            <person name="Daum C."/>
            <person name="Ezra D."/>
            <person name="Gonzalez J."/>
            <person name="Henrissat B."/>
            <person name="Kuo A."/>
            <person name="Liang C."/>
            <person name="Lipzen A."/>
            <person name="Lutzoni F."/>
            <person name="Magnuson J."/>
            <person name="Mondo S."/>
            <person name="Nolan M."/>
            <person name="Ohm R."/>
            <person name="Pangilinan J."/>
            <person name="Park H.-J."/>
            <person name="Ramirez L."/>
            <person name="Alfaro M."/>
            <person name="Sun H."/>
            <person name="Tritt A."/>
            <person name="Yoshinaga Y."/>
            <person name="Zwiers L.-H."/>
            <person name="Turgeon B."/>
            <person name="Goodwin S."/>
            <person name="Spatafora J."/>
            <person name="Crous P."/>
            <person name="Grigoriev I."/>
        </authorList>
    </citation>
    <scope>NUCLEOTIDE SEQUENCE</scope>
    <source>
        <strain evidence="5">CBS 119925</strain>
    </source>
</reference>
<dbReference type="GO" id="GO:0016651">
    <property type="term" value="F:oxidoreductase activity, acting on NAD(P)H"/>
    <property type="evidence" value="ECO:0007669"/>
    <property type="project" value="InterPro"/>
</dbReference>
<dbReference type="SMART" id="SM00829">
    <property type="entry name" value="PKS_ER"/>
    <property type="match status" value="1"/>
</dbReference>
<dbReference type="PANTHER" id="PTHR45348:SF2">
    <property type="entry name" value="ZINC-TYPE ALCOHOL DEHYDROGENASE-LIKE PROTEIN C2E1P3.01"/>
    <property type="match status" value="1"/>
</dbReference>